<gene>
    <name evidence="3" type="ORF">O181_013856</name>
</gene>
<dbReference type="GO" id="GO:0005634">
    <property type="term" value="C:nucleus"/>
    <property type="evidence" value="ECO:0007669"/>
    <property type="project" value="UniProtKB-ARBA"/>
</dbReference>
<dbReference type="AlphaFoldDB" id="A0A9Q3C0M5"/>
<dbReference type="PANTHER" id="PTHR37984">
    <property type="entry name" value="PROTEIN CBG26694"/>
    <property type="match status" value="1"/>
</dbReference>
<accession>A0A9Q3C0M5</accession>
<evidence type="ECO:0000256" key="1">
    <source>
        <dbReference type="ARBA" id="ARBA00022884"/>
    </source>
</evidence>
<keyword evidence="4" id="KW-1185">Reference proteome</keyword>
<dbReference type="InterPro" id="IPR036397">
    <property type="entry name" value="RNaseH_sf"/>
</dbReference>
<dbReference type="GO" id="GO:0015074">
    <property type="term" value="P:DNA integration"/>
    <property type="evidence" value="ECO:0007669"/>
    <property type="project" value="InterPro"/>
</dbReference>
<dbReference type="Proteomes" id="UP000765509">
    <property type="component" value="Unassembled WGS sequence"/>
</dbReference>
<dbReference type="InterPro" id="IPR050951">
    <property type="entry name" value="Retrovirus_Pol_polyprotein"/>
</dbReference>
<dbReference type="InterPro" id="IPR012337">
    <property type="entry name" value="RNaseH-like_sf"/>
</dbReference>
<evidence type="ECO:0000313" key="4">
    <source>
        <dbReference type="Proteomes" id="UP000765509"/>
    </source>
</evidence>
<dbReference type="Gene3D" id="3.30.420.10">
    <property type="entry name" value="Ribonuclease H-like superfamily/Ribonuclease H"/>
    <property type="match status" value="1"/>
</dbReference>
<sequence length="224" mass="25917">MDSFTALPPSGDKSYNAFLFILDRYSKSPIFLLCHKDDTAMDTSLFLWSRFISHTGLFKTIISHGDPKFKSALWTNLHRFFGVKLSFSTAYHPQTDGPEEIMIQNLEDIIRRFCAYCLEFKYSDGLTNDWCTIIPTLELAYKTAIHYSTGQAPAMLEKGWNPRLPTDTLKKDLIDIHPTPSIFKIMLDKVKNHAKQSMNDTFDYAKQKWDKSHNVPDFKGWDLM</sequence>
<dbReference type="GO" id="GO:0003723">
    <property type="term" value="F:RNA binding"/>
    <property type="evidence" value="ECO:0007669"/>
    <property type="project" value="UniProtKB-KW"/>
</dbReference>
<reference evidence="3" key="1">
    <citation type="submission" date="2021-03" db="EMBL/GenBank/DDBJ databases">
        <title>Draft genome sequence of rust myrtle Austropuccinia psidii MF-1, a brazilian biotype.</title>
        <authorList>
            <person name="Quecine M.C."/>
            <person name="Pachon D.M.R."/>
            <person name="Bonatelli M.L."/>
            <person name="Correr F.H."/>
            <person name="Franceschini L.M."/>
            <person name="Leite T.F."/>
            <person name="Margarido G.R.A."/>
            <person name="Almeida C.A."/>
            <person name="Ferrarezi J.A."/>
            <person name="Labate C.A."/>
        </authorList>
    </citation>
    <scope>NUCLEOTIDE SEQUENCE</scope>
    <source>
        <strain evidence="3">MF-1</strain>
    </source>
</reference>
<evidence type="ECO:0000313" key="3">
    <source>
        <dbReference type="EMBL" id="MBW0474141.1"/>
    </source>
</evidence>
<dbReference type="PROSITE" id="PS50994">
    <property type="entry name" value="INTEGRASE"/>
    <property type="match status" value="1"/>
</dbReference>
<dbReference type="EMBL" id="AVOT02003643">
    <property type="protein sequence ID" value="MBW0474141.1"/>
    <property type="molecule type" value="Genomic_DNA"/>
</dbReference>
<dbReference type="InterPro" id="IPR001584">
    <property type="entry name" value="Integrase_cat-core"/>
</dbReference>
<dbReference type="SUPFAM" id="SSF53098">
    <property type="entry name" value="Ribonuclease H-like"/>
    <property type="match status" value="1"/>
</dbReference>
<name>A0A9Q3C0M5_9BASI</name>
<keyword evidence="1" id="KW-0694">RNA-binding</keyword>
<evidence type="ECO:0000259" key="2">
    <source>
        <dbReference type="PROSITE" id="PS50994"/>
    </source>
</evidence>
<comment type="caution">
    <text evidence="3">The sequence shown here is derived from an EMBL/GenBank/DDBJ whole genome shotgun (WGS) entry which is preliminary data.</text>
</comment>
<organism evidence="3 4">
    <name type="scientific">Austropuccinia psidii MF-1</name>
    <dbReference type="NCBI Taxonomy" id="1389203"/>
    <lineage>
        <taxon>Eukaryota</taxon>
        <taxon>Fungi</taxon>
        <taxon>Dikarya</taxon>
        <taxon>Basidiomycota</taxon>
        <taxon>Pucciniomycotina</taxon>
        <taxon>Pucciniomycetes</taxon>
        <taxon>Pucciniales</taxon>
        <taxon>Sphaerophragmiaceae</taxon>
        <taxon>Austropuccinia</taxon>
    </lineage>
</organism>
<dbReference type="PANTHER" id="PTHR37984:SF5">
    <property type="entry name" value="PROTEIN NYNRIN-LIKE"/>
    <property type="match status" value="1"/>
</dbReference>
<proteinExistence type="predicted"/>
<feature type="domain" description="Integrase catalytic" evidence="2">
    <location>
        <begin position="1"/>
        <end position="161"/>
    </location>
</feature>
<protein>
    <recommendedName>
        <fullName evidence="2">Integrase catalytic domain-containing protein</fullName>
    </recommendedName>
</protein>